<proteinExistence type="predicted"/>
<dbReference type="Proteomes" id="UP000813462">
    <property type="component" value="Unassembled WGS sequence"/>
</dbReference>
<protein>
    <submittedName>
        <fullName evidence="1">Uncharacterized protein</fullName>
    </submittedName>
</protein>
<gene>
    <name evidence="1" type="ORF">FEM48_Zijuj01G0068200</name>
</gene>
<name>A0A978VZR2_ZIZJJ</name>
<accession>A0A978VZR2</accession>
<dbReference type="AlphaFoldDB" id="A0A978VZR2"/>
<reference evidence="1" key="1">
    <citation type="journal article" date="2021" name="Front. Plant Sci.">
        <title>Chromosome-Scale Genome Assembly for Chinese Sour Jujube and Insights Into Its Genome Evolution and Domestication Signature.</title>
        <authorList>
            <person name="Shen L.-Y."/>
            <person name="Luo H."/>
            <person name="Wang X.-L."/>
            <person name="Wang X.-M."/>
            <person name="Qiu X.-J."/>
            <person name="Liu H."/>
            <person name="Zhou S.-S."/>
            <person name="Jia K.-H."/>
            <person name="Nie S."/>
            <person name="Bao Y.-T."/>
            <person name="Zhang R.-G."/>
            <person name="Yun Q.-Z."/>
            <person name="Chai Y.-H."/>
            <person name="Lu J.-Y."/>
            <person name="Li Y."/>
            <person name="Zhao S.-W."/>
            <person name="Mao J.-F."/>
            <person name="Jia S.-G."/>
            <person name="Mao Y.-M."/>
        </authorList>
    </citation>
    <scope>NUCLEOTIDE SEQUENCE</scope>
    <source>
        <strain evidence="1">AT0</strain>
        <tissue evidence="1">Leaf</tissue>
    </source>
</reference>
<evidence type="ECO:0000313" key="2">
    <source>
        <dbReference type="Proteomes" id="UP000813462"/>
    </source>
</evidence>
<evidence type="ECO:0000313" key="1">
    <source>
        <dbReference type="EMBL" id="KAH7545196.1"/>
    </source>
</evidence>
<comment type="caution">
    <text evidence="1">The sequence shown here is derived from an EMBL/GenBank/DDBJ whole genome shotgun (WGS) entry which is preliminary data.</text>
</comment>
<sequence>MTWFETNYRFRWGECDRELVIAMAFKTQWVEEICYVPNNQYWQGKHLASSRRLLVIHRAVILSSGHWDQTVPEKRTGSSVVPFLVTPNLKYGNRVGAYHEINMKLLEAKNASGSIHMTKWLMACLC</sequence>
<organism evidence="1 2">
    <name type="scientific">Ziziphus jujuba var. spinosa</name>
    <dbReference type="NCBI Taxonomy" id="714518"/>
    <lineage>
        <taxon>Eukaryota</taxon>
        <taxon>Viridiplantae</taxon>
        <taxon>Streptophyta</taxon>
        <taxon>Embryophyta</taxon>
        <taxon>Tracheophyta</taxon>
        <taxon>Spermatophyta</taxon>
        <taxon>Magnoliopsida</taxon>
        <taxon>eudicotyledons</taxon>
        <taxon>Gunneridae</taxon>
        <taxon>Pentapetalae</taxon>
        <taxon>rosids</taxon>
        <taxon>fabids</taxon>
        <taxon>Rosales</taxon>
        <taxon>Rhamnaceae</taxon>
        <taxon>Paliureae</taxon>
        <taxon>Ziziphus</taxon>
    </lineage>
</organism>
<dbReference type="EMBL" id="JAEACU010000001">
    <property type="protein sequence ID" value="KAH7545196.1"/>
    <property type="molecule type" value="Genomic_DNA"/>
</dbReference>